<accession>A0A6G0XGP2</accession>
<evidence type="ECO:0000256" key="1">
    <source>
        <dbReference type="SAM" id="MobiDB-lite"/>
    </source>
</evidence>
<reference evidence="2 3" key="1">
    <citation type="submission" date="2019-07" db="EMBL/GenBank/DDBJ databases">
        <title>Genomics analysis of Aphanomyces spp. identifies a new class of oomycete effector associated with host adaptation.</title>
        <authorList>
            <person name="Gaulin E."/>
        </authorList>
    </citation>
    <scope>NUCLEOTIDE SEQUENCE [LARGE SCALE GENOMIC DNA]</scope>
    <source>
        <strain evidence="2 3">ATCC 201684</strain>
    </source>
</reference>
<dbReference type="SUPFAM" id="SSF103657">
    <property type="entry name" value="BAR/IMD domain-like"/>
    <property type="match status" value="1"/>
</dbReference>
<dbReference type="Proteomes" id="UP000481153">
    <property type="component" value="Unassembled WGS sequence"/>
</dbReference>
<protein>
    <recommendedName>
        <fullName evidence="4">FCH domain-containing protein</fullName>
    </recommendedName>
</protein>
<keyword evidence="3" id="KW-1185">Reference proteome</keyword>
<name>A0A6G0XGP2_9STRA</name>
<gene>
    <name evidence="2" type="ORF">Ae201684_005039</name>
</gene>
<proteinExistence type="predicted"/>
<organism evidence="2 3">
    <name type="scientific">Aphanomyces euteiches</name>
    <dbReference type="NCBI Taxonomy" id="100861"/>
    <lineage>
        <taxon>Eukaryota</taxon>
        <taxon>Sar</taxon>
        <taxon>Stramenopiles</taxon>
        <taxon>Oomycota</taxon>
        <taxon>Saprolegniomycetes</taxon>
        <taxon>Saprolegniales</taxon>
        <taxon>Verrucalvaceae</taxon>
        <taxon>Aphanomyces</taxon>
    </lineage>
</organism>
<comment type="caution">
    <text evidence="2">The sequence shown here is derived from an EMBL/GenBank/DDBJ whole genome shotgun (WGS) entry which is preliminary data.</text>
</comment>
<feature type="region of interest" description="Disordered" evidence="1">
    <location>
        <begin position="37"/>
        <end position="61"/>
    </location>
</feature>
<dbReference type="InterPro" id="IPR027267">
    <property type="entry name" value="AH/BAR_dom_sf"/>
</dbReference>
<evidence type="ECO:0008006" key="4">
    <source>
        <dbReference type="Google" id="ProtNLM"/>
    </source>
</evidence>
<feature type="compositionally biased region" description="Basic and acidic residues" evidence="1">
    <location>
        <begin position="37"/>
        <end position="49"/>
    </location>
</feature>
<sequence length="561" mass="63658">MRSLSVRGEKFRWNLPMESLFKWPTIVLAIQRRQSRKIREERERRRERWQSNVEGSNSKSKSKYVEVRSQAVANRLQRGTGTPKMVEVEPSSVIHGLSFPTDLLFNLEAVRKHCSASLATHQACLTMLKGRIQLEQYYASELARLADQFKIDCEASSVDSPHATTVASTLDEALSGLKSQYMNTSVQHKALATNLDEEVYRPMDMLYKYLVKKESKLQVCTSRVRKQSKAFEDHYRKHQIKFDKQFRDASTTYAQAMEAGIAPEIIQCQYTSSPVHWETKPVVKTSFQLDSPRAKDTSMGEAKARSNSFSARSSGGLDSSKLVSWLLPNEQQKKDNTLLAAVKSIENAEVARQECRQAWLAFEEARIALFRSIQSILNDYQYVAEYRISNLTTSLRKHVIFESSSLANTQYDWQMLAPVMEAIDAESDIRAFILTHQRLVLPQMTVNDLCRSDSLPLPPISKSIQIADITSRKFPHDKVGNINTVFGWLATRSREMQYTSDSVMPVVASTVAAKALLAALELKVEQNEDKHPEVDIDEPGKTQSNDDEEEVRPATTMQDAC</sequence>
<feature type="compositionally biased region" description="Polar residues" evidence="1">
    <location>
        <begin position="305"/>
        <end position="317"/>
    </location>
</feature>
<feature type="compositionally biased region" description="Basic and acidic residues" evidence="1">
    <location>
        <begin position="527"/>
        <end position="540"/>
    </location>
</feature>
<dbReference type="Gene3D" id="1.20.1270.60">
    <property type="entry name" value="Arfaptin homology (AH) domain/BAR domain"/>
    <property type="match status" value="1"/>
</dbReference>
<feature type="region of interest" description="Disordered" evidence="1">
    <location>
        <begin position="293"/>
        <end position="317"/>
    </location>
</feature>
<feature type="region of interest" description="Disordered" evidence="1">
    <location>
        <begin position="527"/>
        <end position="561"/>
    </location>
</feature>
<feature type="compositionally biased region" description="Polar residues" evidence="1">
    <location>
        <begin position="50"/>
        <end position="59"/>
    </location>
</feature>
<feature type="compositionally biased region" description="Basic and acidic residues" evidence="1">
    <location>
        <begin position="293"/>
        <end position="304"/>
    </location>
</feature>
<evidence type="ECO:0000313" key="2">
    <source>
        <dbReference type="EMBL" id="KAF0739474.1"/>
    </source>
</evidence>
<dbReference type="AlphaFoldDB" id="A0A6G0XGP2"/>
<dbReference type="VEuPathDB" id="FungiDB:AeMF1_014382"/>
<evidence type="ECO:0000313" key="3">
    <source>
        <dbReference type="Proteomes" id="UP000481153"/>
    </source>
</evidence>
<dbReference type="EMBL" id="VJMJ01000064">
    <property type="protein sequence ID" value="KAF0739474.1"/>
    <property type="molecule type" value="Genomic_DNA"/>
</dbReference>